<organism evidence="1 2">
    <name type="scientific">Parascaris equorum</name>
    <name type="common">Equine roundworm</name>
    <dbReference type="NCBI Taxonomy" id="6256"/>
    <lineage>
        <taxon>Eukaryota</taxon>
        <taxon>Metazoa</taxon>
        <taxon>Ecdysozoa</taxon>
        <taxon>Nematoda</taxon>
        <taxon>Chromadorea</taxon>
        <taxon>Rhabditida</taxon>
        <taxon>Spirurina</taxon>
        <taxon>Ascaridomorpha</taxon>
        <taxon>Ascaridoidea</taxon>
        <taxon>Ascarididae</taxon>
        <taxon>Parascaris</taxon>
    </lineage>
</organism>
<sequence length="62" mass="7080">MSVIVRNTSGDITLYCKGADTMIMESLGRFLNSQHQYVCSKRFYAVASYYGKLNRAIMTFVE</sequence>
<dbReference type="WBParaSite" id="PEQ_0001391101-mRNA-1">
    <property type="protein sequence ID" value="PEQ_0001391101-mRNA-1"/>
    <property type="gene ID" value="PEQ_0001391101"/>
</dbReference>
<dbReference type="GO" id="GO:0000166">
    <property type="term" value="F:nucleotide binding"/>
    <property type="evidence" value="ECO:0007669"/>
    <property type="project" value="InterPro"/>
</dbReference>
<dbReference type="AlphaFoldDB" id="A0A914SIZ0"/>
<evidence type="ECO:0000313" key="2">
    <source>
        <dbReference type="WBParaSite" id="PEQ_0001391101-mRNA-1"/>
    </source>
</evidence>
<accession>A0A914SIZ0</accession>
<reference evidence="2" key="1">
    <citation type="submission" date="2022-11" db="UniProtKB">
        <authorList>
            <consortium name="WormBaseParasite"/>
        </authorList>
    </citation>
    <scope>IDENTIFICATION</scope>
</reference>
<keyword evidence="1" id="KW-1185">Reference proteome</keyword>
<evidence type="ECO:0000313" key="1">
    <source>
        <dbReference type="Proteomes" id="UP000887564"/>
    </source>
</evidence>
<dbReference type="InterPro" id="IPR023299">
    <property type="entry name" value="ATPase_P-typ_cyto_dom_N"/>
</dbReference>
<proteinExistence type="predicted"/>
<protein>
    <submittedName>
        <fullName evidence="2">Uncharacterized protein</fullName>
    </submittedName>
</protein>
<dbReference type="Gene3D" id="3.40.1110.10">
    <property type="entry name" value="Calcium-transporting ATPase, cytoplasmic domain N"/>
    <property type="match status" value="1"/>
</dbReference>
<name>A0A914SIZ0_PAREQ</name>
<dbReference type="Proteomes" id="UP000887564">
    <property type="component" value="Unplaced"/>
</dbReference>